<gene>
    <name evidence="2" type="ORF">EVAR_63391_1</name>
</gene>
<sequence length="348" mass="40060">MNNFNVLKKHTENKNSGENTPYPDDWFGKKYSKLSTQGLSSTSDERANTMAHNVRKNFSKDLISQYNLAPQSQIATQSNDYEKFSYDGSNLRSDHTKDDILKSFSNKKQDQTHYHINKVNYNNASKVVSNFTTEKNKQLKDLKPITEIKTTTENTLDALRNNIFLKRFLIQNKTKFGDDKHSSSMHSYKTVEDVTKKSPKTINSDYNNYNDIIFINRKPQNAADIFNFVSLKDAFESTKINPKKSNNNEWPNSDINTKHDSTYIQTDFKSSPNDYSYPSDDQDERLRGIVKIYKSLHRNNNIGIERKDRGIESRKDTSTDLYPLPSNKLPPLGMAGPSVRTYSPPSYV</sequence>
<reference evidence="2 3" key="1">
    <citation type="journal article" date="2019" name="Commun. Biol.">
        <title>The bagworm genome reveals a unique fibroin gene that provides high tensile strength.</title>
        <authorList>
            <person name="Kono N."/>
            <person name="Nakamura H."/>
            <person name="Ohtoshi R."/>
            <person name="Tomita M."/>
            <person name="Numata K."/>
            <person name="Arakawa K."/>
        </authorList>
    </citation>
    <scope>NUCLEOTIDE SEQUENCE [LARGE SCALE GENOMIC DNA]</scope>
</reference>
<feature type="compositionally biased region" description="Basic and acidic residues" evidence="1">
    <location>
        <begin position="307"/>
        <end position="318"/>
    </location>
</feature>
<evidence type="ECO:0000256" key="1">
    <source>
        <dbReference type="SAM" id="MobiDB-lite"/>
    </source>
</evidence>
<feature type="compositionally biased region" description="Polar residues" evidence="1">
    <location>
        <begin position="240"/>
        <end position="255"/>
    </location>
</feature>
<evidence type="ECO:0000313" key="2">
    <source>
        <dbReference type="EMBL" id="GBP81087.1"/>
    </source>
</evidence>
<dbReference type="AlphaFoldDB" id="A0A4C1Z387"/>
<evidence type="ECO:0000313" key="3">
    <source>
        <dbReference type="Proteomes" id="UP000299102"/>
    </source>
</evidence>
<protein>
    <submittedName>
        <fullName evidence="2">Uncharacterized protein</fullName>
    </submittedName>
</protein>
<feature type="region of interest" description="Disordered" evidence="1">
    <location>
        <begin position="1"/>
        <end position="24"/>
    </location>
</feature>
<keyword evidence="3" id="KW-1185">Reference proteome</keyword>
<accession>A0A4C1Z387</accession>
<feature type="region of interest" description="Disordered" evidence="1">
    <location>
        <begin position="307"/>
        <end position="348"/>
    </location>
</feature>
<dbReference type="EMBL" id="BGZK01001496">
    <property type="protein sequence ID" value="GBP81087.1"/>
    <property type="molecule type" value="Genomic_DNA"/>
</dbReference>
<feature type="region of interest" description="Disordered" evidence="1">
    <location>
        <begin position="240"/>
        <end position="259"/>
    </location>
</feature>
<comment type="caution">
    <text evidence="2">The sequence shown here is derived from an EMBL/GenBank/DDBJ whole genome shotgun (WGS) entry which is preliminary data.</text>
</comment>
<proteinExistence type="predicted"/>
<name>A0A4C1Z387_EUMVA</name>
<organism evidence="2 3">
    <name type="scientific">Eumeta variegata</name>
    <name type="common">Bagworm moth</name>
    <name type="synonym">Eumeta japonica</name>
    <dbReference type="NCBI Taxonomy" id="151549"/>
    <lineage>
        <taxon>Eukaryota</taxon>
        <taxon>Metazoa</taxon>
        <taxon>Ecdysozoa</taxon>
        <taxon>Arthropoda</taxon>
        <taxon>Hexapoda</taxon>
        <taxon>Insecta</taxon>
        <taxon>Pterygota</taxon>
        <taxon>Neoptera</taxon>
        <taxon>Endopterygota</taxon>
        <taxon>Lepidoptera</taxon>
        <taxon>Glossata</taxon>
        <taxon>Ditrysia</taxon>
        <taxon>Tineoidea</taxon>
        <taxon>Psychidae</taxon>
        <taxon>Oiketicinae</taxon>
        <taxon>Eumeta</taxon>
    </lineage>
</organism>
<dbReference type="Proteomes" id="UP000299102">
    <property type="component" value="Unassembled WGS sequence"/>
</dbReference>